<reference evidence="5 6" key="1">
    <citation type="submission" date="2015-09" db="EMBL/GenBank/DDBJ databases">
        <title>Sorangium comparison.</title>
        <authorList>
            <person name="Zaburannyi N."/>
            <person name="Bunk B."/>
            <person name="Overmann J."/>
            <person name="Mueller R."/>
        </authorList>
    </citation>
    <scope>NUCLEOTIDE SEQUENCE [LARGE SCALE GENOMIC DNA]</scope>
    <source>
        <strain evidence="5 6">So ce836</strain>
    </source>
</reference>
<dbReference type="InterPro" id="IPR050595">
    <property type="entry name" value="Bact_response_regulator"/>
</dbReference>
<evidence type="ECO:0000256" key="3">
    <source>
        <dbReference type="SAM" id="MobiDB-lite"/>
    </source>
</evidence>
<dbReference type="PANTHER" id="PTHR44591">
    <property type="entry name" value="STRESS RESPONSE REGULATOR PROTEIN 1"/>
    <property type="match status" value="1"/>
</dbReference>
<dbReference type="SMART" id="SM00448">
    <property type="entry name" value="REC"/>
    <property type="match status" value="1"/>
</dbReference>
<organism evidence="5 6">
    <name type="scientific">Sorangium cellulosum</name>
    <name type="common">Polyangium cellulosum</name>
    <dbReference type="NCBI Taxonomy" id="56"/>
    <lineage>
        <taxon>Bacteria</taxon>
        <taxon>Pseudomonadati</taxon>
        <taxon>Myxococcota</taxon>
        <taxon>Polyangia</taxon>
        <taxon>Polyangiales</taxon>
        <taxon>Polyangiaceae</taxon>
        <taxon>Sorangium</taxon>
    </lineage>
</organism>
<dbReference type="Gene3D" id="3.40.50.2300">
    <property type="match status" value="1"/>
</dbReference>
<evidence type="ECO:0000256" key="1">
    <source>
        <dbReference type="ARBA" id="ARBA00022553"/>
    </source>
</evidence>
<dbReference type="InterPro" id="IPR001789">
    <property type="entry name" value="Sig_transdc_resp-reg_receiver"/>
</dbReference>
<evidence type="ECO:0000259" key="4">
    <source>
        <dbReference type="PROSITE" id="PS50110"/>
    </source>
</evidence>
<feature type="modified residue" description="4-aspartylphosphate" evidence="2">
    <location>
        <position position="95"/>
    </location>
</feature>
<proteinExistence type="predicted"/>
<evidence type="ECO:0000313" key="6">
    <source>
        <dbReference type="Proteomes" id="UP000295497"/>
    </source>
</evidence>
<dbReference type="PANTHER" id="PTHR44591:SF3">
    <property type="entry name" value="RESPONSE REGULATORY DOMAIN-CONTAINING PROTEIN"/>
    <property type="match status" value="1"/>
</dbReference>
<protein>
    <submittedName>
        <fullName evidence="5">Transcriptional regulator</fullName>
    </submittedName>
</protein>
<sequence length="171" mass="18763">MPRIEARAPGERRQPSRERGSMSEAERRESAEQHDEDTLVVERRRRVLIVDDDPDFLVMAEAALAAHGFLVERAAGGLRGVFLATQDVPDVILCDLRMPGIDGFVVAEALRADPATQHVAIFACTGRRDLEARAALNASAFDGVLVKPVDWDSAARLLHEIIGARRPYGPT</sequence>
<keyword evidence="1 2" id="KW-0597">Phosphoprotein</keyword>
<dbReference type="AlphaFoldDB" id="A0A4P2QNH2"/>
<evidence type="ECO:0000256" key="2">
    <source>
        <dbReference type="PROSITE-ProRule" id="PRU00169"/>
    </source>
</evidence>
<dbReference type="Pfam" id="PF00072">
    <property type="entry name" value="Response_reg"/>
    <property type="match status" value="1"/>
</dbReference>
<feature type="region of interest" description="Disordered" evidence="3">
    <location>
        <begin position="1"/>
        <end position="37"/>
    </location>
</feature>
<feature type="domain" description="Response regulatory" evidence="4">
    <location>
        <begin position="46"/>
        <end position="162"/>
    </location>
</feature>
<accession>A0A4P2QNH2</accession>
<name>A0A4P2QNH2_SORCE</name>
<dbReference type="InterPro" id="IPR011006">
    <property type="entry name" value="CheY-like_superfamily"/>
</dbReference>
<dbReference type="Proteomes" id="UP000295497">
    <property type="component" value="Chromosome"/>
</dbReference>
<dbReference type="GO" id="GO:0000160">
    <property type="term" value="P:phosphorelay signal transduction system"/>
    <property type="evidence" value="ECO:0007669"/>
    <property type="project" value="InterPro"/>
</dbReference>
<dbReference type="PROSITE" id="PS50110">
    <property type="entry name" value="RESPONSE_REGULATORY"/>
    <property type="match status" value="1"/>
</dbReference>
<dbReference type="EMBL" id="CP012672">
    <property type="protein sequence ID" value="AUX31667.1"/>
    <property type="molecule type" value="Genomic_DNA"/>
</dbReference>
<dbReference type="SUPFAM" id="SSF52172">
    <property type="entry name" value="CheY-like"/>
    <property type="match status" value="1"/>
</dbReference>
<gene>
    <name evidence="5" type="primary">ompR</name>
    <name evidence="5" type="ORF">SOCE836_037980</name>
</gene>
<evidence type="ECO:0000313" key="5">
    <source>
        <dbReference type="EMBL" id="AUX31667.1"/>
    </source>
</evidence>